<dbReference type="PANTHER" id="PTHR43157">
    <property type="entry name" value="PHOSPHATIDYLINOSITOL-GLYCAN BIOSYNTHESIS CLASS F PROTEIN-RELATED"/>
    <property type="match status" value="1"/>
</dbReference>
<dbReference type="Pfam" id="PF00106">
    <property type="entry name" value="adh_short"/>
    <property type="match status" value="1"/>
</dbReference>
<dbReference type="SUPFAM" id="SSF51735">
    <property type="entry name" value="NAD(P)-binding Rossmann-fold domains"/>
    <property type="match status" value="1"/>
</dbReference>
<dbReference type="InterPro" id="IPR002347">
    <property type="entry name" value="SDR_fam"/>
</dbReference>
<evidence type="ECO:0000313" key="3">
    <source>
        <dbReference type="Proteomes" id="UP000799537"/>
    </source>
</evidence>
<dbReference type="PRINTS" id="PR00081">
    <property type="entry name" value="GDHRDH"/>
</dbReference>
<sequence length="294" mass="32237">MDYLPTFLYSQFLITPPKPTKDCTGKTVIVTGANIGLGKEASRHFVNLNCEKLILACRSTEKGEAAKTDIESTTGRKGVVEVWQLDLESYDSVKEFAKRAQSLKRVDVLLENAGVATSEYKFVGGNESTITVNVVSTFLLALLMLPKLQETGRKFNITPNLTIVSSEVHNFTPVILTCRELARLHPTSQLHVTLNFVNPGWCHSGLMRELSGNHFISLIKLIMCRSTEVGSRTLVDGALRGEETHGSYLSNSRVTKCSGLVEGPEGSRLQRRVWGELREVLEGVEAGVTGNLGA</sequence>
<name>A0A6A6C726_ZASCE</name>
<proteinExistence type="predicted"/>
<dbReference type="Gene3D" id="3.40.50.720">
    <property type="entry name" value="NAD(P)-binding Rossmann-like Domain"/>
    <property type="match status" value="1"/>
</dbReference>
<organism evidence="2 3">
    <name type="scientific">Zasmidium cellare ATCC 36951</name>
    <dbReference type="NCBI Taxonomy" id="1080233"/>
    <lineage>
        <taxon>Eukaryota</taxon>
        <taxon>Fungi</taxon>
        <taxon>Dikarya</taxon>
        <taxon>Ascomycota</taxon>
        <taxon>Pezizomycotina</taxon>
        <taxon>Dothideomycetes</taxon>
        <taxon>Dothideomycetidae</taxon>
        <taxon>Mycosphaerellales</taxon>
        <taxon>Mycosphaerellaceae</taxon>
        <taxon>Zasmidium</taxon>
    </lineage>
</organism>
<gene>
    <name evidence="2" type="ORF">M409DRAFT_69511</name>
</gene>
<evidence type="ECO:0000256" key="1">
    <source>
        <dbReference type="ARBA" id="ARBA00023002"/>
    </source>
</evidence>
<dbReference type="EMBL" id="ML993617">
    <property type="protein sequence ID" value="KAF2161692.1"/>
    <property type="molecule type" value="Genomic_DNA"/>
</dbReference>
<evidence type="ECO:0008006" key="4">
    <source>
        <dbReference type="Google" id="ProtNLM"/>
    </source>
</evidence>
<protein>
    <recommendedName>
        <fullName evidence="4">Ketoreductase (KR) domain-containing protein</fullName>
    </recommendedName>
</protein>
<accession>A0A6A6C726</accession>
<dbReference type="GO" id="GO:0016491">
    <property type="term" value="F:oxidoreductase activity"/>
    <property type="evidence" value="ECO:0007669"/>
    <property type="project" value="UniProtKB-KW"/>
</dbReference>
<dbReference type="RefSeq" id="XP_033662581.1">
    <property type="nucleotide sequence ID" value="XM_033818323.1"/>
</dbReference>
<keyword evidence="1" id="KW-0560">Oxidoreductase</keyword>
<dbReference type="InterPro" id="IPR036291">
    <property type="entry name" value="NAD(P)-bd_dom_sf"/>
</dbReference>
<evidence type="ECO:0000313" key="2">
    <source>
        <dbReference type="EMBL" id="KAF2161692.1"/>
    </source>
</evidence>
<dbReference type="Proteomes" id="UP000799537">
    <property type="component" value="Unassembled WGS sequence"/>
</dbReference>
<reference evidence="2" key="1">
    <citation type="journal article" date="2020" name="Stud. Mycol.">
        <title>101 Dothideomycetes genomes: a test case for predicting lifestyles and emergence of pathogens.</title>
        <authorList>
            <person name="Haridas S."/>
            <person name="Albert R."/>
            <person name="Binder M."/>
            <person name="Bloem J."/>
            <person name="Labutti K."/>
            <person name="Salamov A."/>
            <person name="Andreopoulos B."/>
            <person name="Baker S."/>
            <person name="Barry K."/>
            <person name="Bills G."/>
            <person name="Bluhm B."/>
            <person name="Cannon C."/>
            <person name="Castanera R."/>
            <person name="Culley D."/>
            <person name="Daum C."/>
            <person name="Ezra D."/>
            <person name="Gonzalez J."/>
            <person name="Henrissat B."/>
            <person name="Kuo A."/>
            <person name="Liang C."/>
            <person name="Lipzen A."/>
            <person name="Lutzoni F."/>
            <person name="Magnuson J."/>
            <person name="Mondo S."/>
            <person name="Nolan M."/>
            <person name="Ohm R."/>
            <person name="Pangilinan J."/>
            <person name="Park H.-J."/>
            <person name="Ramirez L."/>
            <person name="Alfaro M."/>
            <person name="Sun H."/>
            <person name="Tritt A."/>
            <person name="Yoshinaga Y."/>
            <person name="Zwiers L.-H."/>
            <person name="Turgeon B."/>
            <person name="Goodwin S."/>
            <person name="Spatafora J."/>
            <person name="Crous P."/>
            <person name="Grigoriev I."/>
        </authorList>
    </citation>
    <scope>NUCLEOTIDE SEQUENCE</scope>
    <source>
        <strain evidence="2">ATCC 36951</strain>
    </source>
</reference>
<dbReference type="GeneID" id="54571595"/>
<dbReference type="PANTHER" id="PTHR43157:SF31">
    <property type="entry name" value="PHOSPHATIDYLINOSITOL-GLYCAN BIOSYNTHESIS CLASS F PROTEIN"/>
    <property type="match status" value="1"/>
</dbReference>
<dbReference type="OrthoDB" id="542013at2759"/>
<dbReference type="AlphaFoldDB" id="A0A6A6C726"/>
<keyword evidence="3" id="KW-1185">Reference proteome</keyword>